<dbReference type="InterPro" id="IPR000425">
    <property type="entry name" value="MIP"/>
</dbReference>
<comment type="similarity">
    <text evidence="6">Belongs to the MIP/aquaporin (TC 1.A.8) family.</text>
</comment>
<keyword evidence="3 6" id="KW-0812">Transmembrane</keyword>
<dbReference type="GO" id="GO:0016020">
    <property type="term" value="C:membrane"/>
    <property type="evidence" value="ECO:0007669"/>
    <property type="project" value="UniProtKB-SubCell"/>
</dbReference>
<reference evidence="9" key="1">
    <citation type="submission" date="2019-03" db="EMBL/GenBank/DDBJ databases">
        <authorList>
            <person name="Mank J."/>
            <person name="Almeida P."/>
        </authorList>
    </citation>
    <scope>NUCLEOTIDE SEQUENCE</scope>
    <source>
        <strain evidence="9">78183</strain>
    </source>
</reference>
<comment type="subcellular location">
    <subcellularLocation>
        <location evidence="1">Membrane</location>
        <topology evidence="1">Multi-pass membrane protein</topology>
    </subcellularLocation>
</comment>
<feature type="region of interest" description="Disordered" evidence="7">
    <location>
        <begin position="22"/>
        <end position="44"/>
    </location>
</feature>
<keyword evidence="2 6" id="KW-0813">Transport</keyword>
<accession>A0A6N2KUH1</accession>
<dbReference type="Pfam" id="PF00230">
    <property type="entry name" value="MIP"/>
    <property type="match status" value="1"/>
</dbReference>
<dbReference type="PRINTS" id="PR00783">
    <property type="entry name" value="MINTRINSICP"/>
</dbReference>
<dbReference type="PANTHER" id="PTHR45724:SF26">
    <property type="entry name" value="AQUAPORIN NIP7-1-RELATED"/>
    <property type="match status" value="1"/>
</dbReference>
<feature type="transmembrane region" description="Helical" evidence="8">
    <location>
        <begin position="105"/>
        <end position="126"/>
    </location>
</feature>
<feature type="compositionally biased region" description="Polar residues" evidence="7">
    <location>
        <begin position="28"/>
        <end position="44"/>
    </location>
</feature>
<feature type="transmembrane region" description="Helical" evidence="8">
    <location>
        <begin position="186"/>
        <end position="206"/>
    </location>
</feature>
<dbReference type="SUPFAM" id="SSF81338">
    <property type="entry name" value="Aquaporin-like"/>
    <property type="match status" value="1"/>
</dbReference>
<dbReference type="InterPro" id="IPR023271">
    <property type="entry name" value="Aquaporin-like"/>
</dbReference>
<feature type="transmembrane region" description="Helical" evidence="8">
    <location>
        <begin position="147"/>
        <end position="166"/>
    </location>
</feature>
<gene>
    <name evidence="9" type="ORF">SVIM_LOCUS116827</name>
</gene>
<sequence>MRAVFMKMKHLFEEITPAHVPDTAVLPPSSSSSTDDQEMGSNSTPINRHVLIKKSSFCSFLQGMDLNPARMVLAEMVGTFLLLFCVCGIVAGTQILRGQVGLMEYASVAGLAIIVVIFSIGPISGAHVNPAVTIALATFGHFPWSRVPLYILAQTVGSVSATYVGSSVYGVETQLMTTRPALGCSSAFWVEFMATFMLMFLAASISSQSDPWKTFLQIGPLCGFLYGIAIGLAVLITGPVSGGSLNPARSLGPAIVSWDFKDIWVYITAPTIGAVAGALIFHLLRIRPRPCSADDGLLVHSIAFSDQS</sequence>
<keyword evidence="5 8" id="KW-0472">Membrane</keyword>
<dbReference type="InterPro" id="IPR034294">
    <property type="entry name" value="Aquaporin_transptr"/>
</dbReference>
<name>A0A6N2KUH1_SALVM</name>
<feature type="transmembrane region" description="Helical" evidence="8">
    <location>
        <begin position="72"/>
        <end position="93"/>
    </location>
</feature>
<evidence type="ECO:0000256" key="1">
    <source>
        <dbReference type="ARBA" id="ARBA00004141"/>
    </source>
</evidence>
<protein>
    <recommendedName>
        <fullName evidence="10">Aquaporin</fullName>
    </recommendedName>
</protein>
<feature type="transmembrane region" description="Helical" evidence="8">
    <location>
        <begin position="263"/>
        <end position="284"/>
    </location>
</feature>
<evidence type="ECO:0000256" key="5">
    <source>
        <dbReference type="ARBA" id="ARBA00023136"/>
    </source>
</evidence>
<dbReference type="EMBL" id="CAADRP010000602">
    <property type="protein sequence ID" value="VFU30333.1"/>
    <property type="molecule type" value="Genomic_DNA"/>
</dbReference>
<evidence type="ECO:0000313" key="9">
    <source>
        <dbReference type="EMBL" id="VFU30333.1"/>
    </source>
</evidence>
<evidence type="ECO:0000256" key="4">
    <source>
        <dbReference type="ARBA" id="ARBA00022989"/>
    </source>
</evidence>
<organism evidence="9">
    <name type="scientific">Salix viminalis</name>
    <name type="common">Common osier</name>
    <name type="synonym">Basket willow</name>
    <dbReference type="NCBI Taxonomy" id="40686"/>
    <lineage>
        <taxon>Eukaryota</taxon>
        <taxon>Viridiplantae</taxon>
        <taxon>Streptophyta</taxon>
        <taxon>Embryophyta</taxon>
        <taxon>Tracheophyta</taxon>
        <taxon>Spermatophyta</taxon>
        <taxon>Magnoliopsida</taxon>
        <taxon>eudicotyledons</taxon>
        <taxon>Gunneridae</taxon>
        <taxon>Pentapetalae</taxon>
        <taxon>rosids</taxon>
        <taxon>fabids</taxon>
        <taxon>Malpighiales</taxon>
        <taxon>Salicaceae</taxon>
        <taxon>Saliceae</taxon>
        <taxon>Salix</taxon>
    </lineage>
</organism>
<evidence type="ECO:0000256" key="6">
    <source>
        <dbReference type="RuleBase" id="RU000477"/>
    </source>
</evidence>
<dbReference type="GO" id="GO:0015267">
    <property type="term" value="F:channel activity"/>
    <property type="evidence" value="ECO:0007669"/>
    <property type="project" value="InterPro"/>
</dbReference>
<evidence type="ECO:0000256" key="8">
    <source>
        <dbReference type="SAM" id="Phobius"/>
    </source>
</evidence>
<dbReference type="AlphaFoldDB" id="A0A6N2KUH1"/>
<dbReference type="InterPro" id="IPR022357">
    <property type="entry name" value="MIP_CS"/>
</dbReference>
<proteinExistence type="inferred from homology"/>
<dbReference type="Gene3D" id="1.20.1080.10">
    <property type="entry name" value="Glycerol uptake facilitator protein"/>
    <property type="match status" value="1"/>
</dbReference>
<evidence type="ECO:0008006" key="10">
    <source>
        <dbReference type="Google" id="ProtNLM"/>
    </source>
</evidence>
<keyword evidence="4 8" id="KW-1133">Transmembrane helix</keyword>
<evidence type="ECO:0000256" key="2">
    <source>
        <dbReference type="ARBA" id="ARBA00022448"/>
    </source>
</evidence>
<evidence type="ECO:0000256" key="3">
    <source>
        <dbReference type="ARBA" id="ARBA00022692"/>
    </source>
</evidence>
<feature type="transmembrane region" description="Helical" evidence="8">
    <location>
        <begin position="218"/>
        <end position="243"/>
    </location>
</feature>
<evidence type="ECO:0000256" key="7">
    <source>
        <dbReference type="SAM" id="MobiDB-lite"/>
    </source>
</evidence>
<dbReference type="PANTHER" id="PTHR45724">
    <property type="entry name" value="AQUAPORIN NIP2-1"/>
    <property type="match status" value="1"/>
</dbReference>
<dbReference type="PROSITE" id="PS00221">
    <property type="entry name" value="MIP"/>
    <property type="match status" value="1"/>
</dbReference>